<evidence type="ECO:0000313" key="1">
    <source>
        <dbReference type="EMBL" id="MDL5043192.1"/>
    </source>
</evidence>
<gene>
    <name evidence="1" type="ORF">QRD39_03590</name>
</gene>
<organism evidence="1 2">
    <name type="scientific">Streptococcus raffinosi</name>
    <dbReference type="NCBI Taxonomy" id="3053355"/>
    <lineage>
        <taxon>Bacteria</taxon>
        <taxon>Bacillati</taxon>
        <taxon>Bacillota</taxon>
        <taxon>Bacilli</taxon>
        <taxon>Lactobacillales</taxon>
        <taxon>Streptococcaceae</taxon>
        <taxon>Streptococcus</taxon>
    </lineage>
</organism>
<dbReference type="EMBL" id="JASUZV010000004">
    <property type="protein sequence ID" value="MDL5043192.1"/>
    <property type="molecule type" value="Genomic_DNA"/>
</dbReference>
<name>A0ABT7LSK4_9STRE</name>
<proteinExistence type="predicted"/>
<accession>A0ABT7LSK4</accession>
<comment type="caution">
    <text evidence="1">The sequence shown here is derived from an EMBL/GenBank/DDBJ whole genome shotgun (WGS) entry which is preliminary data.</text>
</comment>
<sequence>MGKSQRTENLEKDIKEIEEKLKSLKSAEKKVSGCKTKVKHTYNEADSDHVDGDKYIDMYDEDQKLIKESSKALKSKKDDVLSELKSNITSLTILKQVKETELAVSRQSDAIKDALDAAAKFLSGK</sequence>
<protein>
    <recommendedName>
        <fullName evidence="3">DUF5082 domain-containing protein</fullName>
    </recommendedName>
</protein>
<dbReference type="Proteomes" id="UP001529255">
    <property type="component" value="Unassembled WGS sequence"/>
</dbReference>
<reference evidence="1 2" key="1">
    <citation type="submission" date="2023-06" db="EMBL/GenBank/DDBJ databases">
        <title>A potential novel species of Streptococcus isolated from human milk sample.</title>
        <authorList>
            <person name="Nguyen H.V."/>
            <person name="Trinh A.T.V."/>
            <person name="Hoang A.T.L."/>
            <person name="Bui L.N.H."/>
            <person name="Tran Q.T.L."/>
            <person name="Trinh T."/>
        </authorList>
    </citation>
    <scope>NUCLEOTIDE SEQUENCE [LARGE SCALE GENOMIC DNA]</scope>
    <source>
        <strain evidence="1 2">VTCC 12812</strain>
    </source>
</reference>
<evidence type="ECO:0000313" key="2">
    <source>
        <dbReference type="Proteomes" id="UP001529255"/>
    </source>
</evidence>
<dbReference type="RefSeq" id="WP_285955694.1">
    <property type="nucleotide sequence ID" value="NZ_JASUZV010000004.1"/>
</dbReference>
<keyword evidence="2" id="KW-1185">Reference proteome</keyword>
<evidence type="ECO:0008006" key="3">
    <source>
        <dbReference type="Google" id="ProtNLM"/>
    </source>
</evidence>